<dbReference type="AlphaFoldDB" id="A0A7U3ZRT4"/>
<evidence type="ECO:0000256" key="3">
    <source>
        <dbReference type="ARBA" id="ARBA00022729"/>
    </source>
</evidence>
<dbReference type="Proteomes" id="UP000000493">
    <property type="component" value="Plasmid pRUNSL04"/>
</dbReference>
<dbReference type="InterPro" id="IPR023614">
    <property type="entry name" value="Porin_dom_sf"/>
</dbReference>
<evidence type="ECO:0008006" key="6">
    <source>
        <dbReference type="Google" id="ProtNLM"/>
    </source>
</evidence>
<comment type="similarity">
    <text evidence="1">Belongs to the outer membrane porin (Opr) (TC 1.B.25) family.</text>
</comment>
<dbReference type="GO" id="GO:0015288">
    <property type="term" value="F:porin activity"/>
    <property type="evidence" value="ECO:0007669"/>
    <property type="project" value="TreeGrafter"/>
</dbReference>
<gene>
    <name evidence="4" type="ordered locus">Runsl_5780</name>
</gene>
<dbReference type="KEGG" id="rsi:Runsl_5780"/>
<proteinExistence type="inferred from homology"/>
<keyword evidence="2" id="KW-0813">Transport</keyword>
<evidence type="ECO:0000256" key="1">
    <source>
        <dbReference type="ARBA" id="ARBA00009075"/>
    </source>
</evidence>
<accession>A0A7U3ZRT4</accession>
<organism evidence="4 5">
    <name type="scientific">Runella slithyformis (strain ATCC 29530 / DSM 19594 / LMG 11500 / NCIMB 11436 / LSU 4)</name>
    <dbReference type="NCBI Taxonomy" id="761193"/>
    <lineage>
        <taxon>Bacteria</taxon>
        <taxon>Pseudomonadati</taxon>
        <taxon>Bacteroidota</taxon>
        <taxon>Cytophagia</taxon>
        <taxon>Cytophagales</taxon>
        <taxon>Spirosomataceae</taxon>
        <taxon>Runella</taxon>
    </lineage>
</organism>
<sequence>MRDVMKVKICASIWVLWFVLTTGHTQGIHAYNGADKDTGTIKHFFENGRFYGHVRSYNSATVNQKDLSNYYAWGLGGGIGYETPVFLRHFQLGLSGFFILNIASSNLAKADAQTGQVNRYEIGLFDIEHPDYRKDLNRLEELFLKTRFGKKSVLTVGRQIPQSPFINPQDGRMSPTLIEGAVLDINEGKHWKLHGEYLWRISPRSTVRWMDIGESIGMYPTGVDMTGKPSQYKNQVQSDYVGILGATYQTKNWNVQLWDTYMDNVINTAFVKIEWQSTPAGGRNWMAGAQVIRQNAVGNGGNTDPMKAYTQPGSGALVFSGRIGKRSPKFDWFLNATRITSEGRYLMPREWGREPFYTFLPRERNEGFGDLTAATLNTFYKLQKNIKVEVSGGYFRLPDAKNVALNKYGMPGYSQINLGITYQFEDRLKGLSALLLVVRKDEQSNTYNNYRYIFNKVNMTHFNFILNYLY</sequence>
<dbReference type="GO" id="GO:0016020">
    <property type="term" value="C:membrane"/>
    <property type="evidence" value="ECO:0007669"/>
    <property type="project" value="InterPro"/>
</dbReference>
<evidence type="ECO:0000256" key="2">
    <source>
        <dbReference type="ARBA" id="ARBA00022448"/>
    </source>
</evidence>
<reference evidence="5" key="1">
    <citation type="submission" date="2011-06" db="EMBL/GenBank/DDBJ databases">
        <title>The complete genome of plasmid 4 of Runella slithyformis DSM 19594.</title>
        <authorList>
            <consortium name="US DOE Joint Genome Institute (JGI-PGF)"/>
            <person name="Lucas S."/>
            <person name="Han J."/>
            <person name="Lapidus A."/>
            <person name="Bruce D."/>
            <person name="Goodwin L."/>
            <person name="Pitluck S."/>
            <person name="Peters L."/>
            <person name="Kyrpides N."/>
            <person name="Mavromatis K."/>
            <person name="Ivanova N."/>
            <person name="Ovchinnikova G."/>
            <person name="Zhang X."/>
            <person name="Misra M."/>
            <person name="Detter J.C."/>
            <person name="Tapia R."/>
            <person name="Han C."/>
            <person name="Land M."/>
            <person name="Hauser L."/>
            <person name="Markowitz V."/>
            <person name="Cheng J.-F."/>
            <person name="Hugenholtz P."/>
            <person name="Woyke T."/>
            <person name="Wu D."/>
            <person name="Tindall B."/>
            <person name="Faehrich R."/>
            <person name="Brambilla E."/>
            <person name="Klenk H.-P."/>
            <person name="Eisen J.A."/>
        </authorList>
    </citation>
    <scope>NUCLEOTIDE SEQUENCE [LARGE SCALE GENOMIC DNA]</scope>
    <source>
        <strain evidence="5">ATCC 29530 / DSM 19594 / LMG 11500 / NCIMB 11436 / LSU 4</strain>
        <plasmid evidence="5">pRUNSL04</plasmid>
    </source>
</reference>
<name>A0A7U3ZRT4_RUNSL</name>
<dbReference type="Pfam" id="PF03573">
    <property type="entry name" value="OprD"/>
    <property type="match status" value="1"/>
</dbReference>
<evidence type="ECO:0000313" key="5">
    <source>
        <dbReference type="Proteomes" id="UP000000493"/>
    </source>
</evidence>
<protein>
    <recommendedName>
        <fullName evidence="6">Outer membrane porin, OprD family</fullName>
    </recommendedName>
</protein>
<dbReference type="EMBL" id="CP002863">
    <property type="protein sequence ID" value="AEI52190.1"/>
    <property type="molecule type" value="Genomic_DNA"/>
</dbReference>
<evidence type="ECO:0000313" key="4">
    <source>
        <dbReference type="EMBL" id="AEI52190.1"/>
    </source>
</evidence>
<dbReference type="PANTHER" id="PTHR34596:SF2">
    <property type="entry name" value="CHITOPORIN"/>
    <property type="match status" value="1"/>
</dbReference>
<keyword evidence="5" id="KW-1185">Reference proteome</keyword>
<keyword evidence="3" id="KW-0732">Signal</keyword>
<dbReference type="InterPro" id="IPR005318">
    <property type="entry name" value="OM_porin_bac"/>
</dbReference>
<reference evidence="4 5" key="2">
    <citation type="journal article" date="2012" name="Stand. Genomic Sci.">
        <title>Complete genome sequence of the aquatic bacterium Runella slithyformis type strain (LSU 4(T)).</title>
        <authorList>
            <person name="Copeland A."/>
            <person name="Zhang X."/>
            <person name="Misra M."/>
            <person name="Lapidus A."/>
            <person name="Nolan M."/>
            <person name="Lucas S."/>
            <person name="Deshpande S."/>
            <person name="Cheng J.F."/>
            <person name="Tapia R."/>
            <person name="Goodwin L.A."/>
            <person name="Pitluck S."/>
            <person name="Liolios K."/>
            <person name="Pagani I."/>
            <person name="Ivanova N."/>
            <person name="Mikhailova N."/>
            <person name="Pati A."/>
            <person name="Chen A."/>
            <person name="Palaniappan K."/>
            <person name="Land M."/>
            <person name="Hauser L."/>
            <person name="Pan C."/>
            <person name="Jeffries C.D."/>
            <person name="Detter J.C."/>
            <person name="Brambilla E.M."/>
            <person name="Rohde M."/>
            <person name="Djao O.D."/>
            <person name="Goker M."/>
            <person name="Sikorski J."/>
            <person name="Tindall B.J."/>
            <person name="Woyke T."/>
            <person name="Bristow J."/>
            <person name="Eisen J.A."/>
            <person name="Markowitz V."/>
            <person name="Hugenholtz P."/>
            <person name="Kyrpides N.C."/>
            <person name="Klenk H.P."/>
            <person name="Mavromatis K."/>
        </authorList>
    </citation>
    <scope>NUCLEOTIDE SEQUENCE [LARGE SCALE GENOMIC DNA]</scope>
    <source>
        <strain evidence="5">ATCC 29530 / DSM 19594 / LMG 11500 / NCIMB 11436 / LSU 4</strain>
    </source>
</reference>
<keyword evidence="4" id="KW-0614">Plasmid</keyword>
<geneLocation type="plasmid" evidence="4 5">
    <name>pRUNSL04</name>
</geneLocation>
<dbReference type="Gene3D" id="2.40.160.10">
    <property type="entry name" value="Porin"/>
    <property type="match status" value="1"/>
</dbReference>
<dbReference type="PANTHER" id="PTHR34596">
    <property type="entry name" value="CHITOPORIN"/>
    <property type="match status" value="1"/>
</dbReference>